<sequence>MCFLESKLAPITMLSGQRGPKTSECGDASSQLKPYVRIANATEADAYPKAAANPVPQLQRRLNQIRLAEGTRTGGRWLVVQQDER</sequence>
<dbReference type="EMBL" id="JAUKTV010000006">
    <property type="protein sequence ID" value="KAK0736778.1"/>
    <property type="molecule type" value="Genomic_DNA"/>
</dbReference>
<dbReference type="AlphaFoldDB" id="A0AA40BMB4"/>
<evidence type="ECO:0000313" key="1">
    <source>
        <dbReference type="EMBL" id="KAK0736778.1"/>
    </source>
</evidence>
<accession>A0AA40BMB4</accession>
<reference evidence="1" key="1">
    <citation type="submission" date="2023-06" db="EMBL/GenBank/DDBJ databases">
        <title>Genome-scale phylogeny and comparative genomics of the fungal order Sordariales.</title>
        <authorList>
            <consortium name="Lawrence Berkeley National Laboratory"/>
            <person name="Hensen N."/>
            <person name="Bonometti L."/>
            <person name="Westerberg I."/>
            <person name="Brannstrom I.O."/>
            <person name="Guillou S."/>
            <person name="Cros-Aarteil S."/>
            <person name="Calhoun S."/>
            <person name="Haridas S."/>
            <person name="Kuo A."/>
            <person name="Mondo S."/>
            <person name="Pangilinan J."/>
            <person name="Riley R."/>
            <person name="Labutti K."/>
            <person name="Andreopoulos B."/>
            <person name="Lipzen A."/>
            <person name="Chen C."/>
            <person name="Yanf M."/>
            <person name="Daum C."/>
            <person name="Ng V."/>
            <person name="Clum A."/>
            <person name="Steindorff A."/>
            <person name="Ohm R."/>
            <person name="Martin F."/>
            <person name="Silar P."/>
            <person name="Natvig D."/>
            <person name="Lalanne C."/>
            <person name="Gautier V."/>
            <person name="Ament-Velasquez S.L."/>
            <person name="Kruys A."/>
            <person name="Hutchinson M.I."/>
            <person name="Powell A.J."/>
            <person name="Barry K."/>
            <person name="Miller A.N."/>
            <person name="Grigoriev I.V."/>
            <person name="Debuchy R."/>
            <person name="Gladieux P."/>
            <person name="Thoren M.H."/>
            <person name="Johannesson H."/>
        </authorList>
    </citation>
    <scope>NUCLEOTIDE SEQUENCE</scope>
    <source>
        <strain evidence="1">CBS 540.89</strain>
    </source>
</reference>
<evidence type="ECO:0000313" key="2">
    <source>
        <dbReference type="Proteomes" id="UP001172159"/>
    </source>
</evidence>
<feature type="non-terminal residue" evidence="1">
    <location>
        <position position="1"/>
    </location>
</feature>
<keyword evidence="2" id="KW-1185">Reference proteome</keyword>
<protein>
    <submittedName>
        <fullName evidence="1">Uncharacterized protein</fullName>
    </submittedName>
</protein>
<gene>
    <name evidence="1" type="ORF">B0T21DRAFT_367474</name>
</gene>
<dbReference type="Proteomes" id="UP001172159">
    <property type="component" value="Unassembled WGS sequence"/>
</dbReference>
<organism evidence="1 2">
    <name type="scientific">Apiosordaria backusii</name>
    <dbReference type="NCBI Taxonomy" id="314023"/>
    <lineage>
        <taxon>Eukaryota</taxon>
        <taxon>Fungi</taxon>
        <taxon>Dikarya</taxon>
        <taxon>Ascomycota</taxon>
        <taxon>Pezizomycotina</taxon>
        <taxon>Sordariomycetes</taxon>
        <taxon>Sordariomycetidae</taxon>
        <taxon>Sordariales</taxon>
        <taxon>Lasiosphaeriaceae</taxon>
        <taxon>Apiosordaria</taxon>
    </lineage>
</organism>
<comment type="caution">
    <text evidence="1">The sequence shown here is derived from an EMBL/GenBank/DDBJ whole genome shotgun (WGS) entry which is preliminary data.</text>
</comment>
<proteinExistence type="predicted"/>
<name>A0AA40BMB4_9PEZI</name>